<comment type="caution">
    <text evidence="2">The sequence shown here is derived from an EMBL/GenBank/DDBJ whole genome shotgun (WGS) entry which is preliminary data.</text>
</comment>
<evidence type="ECO:0000313" key="2">
    <source>
        <dbReference type="EMBL" id="OKP11599.1"/>
    </source>
</evidence>
<evidence type="ECO:0000259" key="1">
    <source>
        <dbReference type="PROSITE" id="PS50191"/>
    </source>
</evidence>
<feature type="domain" description="CRAL-TRIO" evidence="1">
    <location>
        <begin position="86"/>
        <end position="279"/>
    </location>
</feature>
<sequence>MAPIMTPTSAPNAESKDPISEFKGLCRQNGFNTFTRAENSDDTTILRFLRAQRFNVAASFDQYHHFQTWRQAHDIRGFYKDIDVTAYEETRKMYPQWIGRRDKVGRPIYVFQVRRLSKKSLDVYLKYLEKAPLPDSHAHTQVPTYILHLHALYENLLQFVFPLVSELPRPNSKQPVSASTHIVDISGVSVFQFWNIRKYLQEASRIATAHYPETLGRVFVVGAPAFFKSVWEAISQWFDPETRSKIFVLSPAESKSFLLSHIAADDLPKEYGGELEWKWQDQPNLDSYIRELVDEVYHKTDRGEVYSKGPLIFQNGCIELYGSDNRLPRRNAFCRLEKSSI</sequence>
<accession>A0A1Q5UGM7</accession>
<dbReference type="SUPFAM" id="SSF46938">
    <property type="entry name" value="CRAL/TRIO N-terminal domain"/>
    <property type="match status" value="1"/>
</dbReference>
<dbReference type="InterPro" id="IPR051026">
    <property type="entry name" value="PI/PC_transfer"/>
</dbReference>
<dbReference type="Gene3D" id="1.10.8.20">
    <property type="entry name" value="N-terminal domain of phosphatidylinositol transfer protein sec14p"/>
    <property type="match status" value="1"/>
</dbReference>
<name>A0A1Q5UGM7_9EURO</name>
<protein>
    <submittedName>
        <fullName evidence="2">SEC14 cytosolic factor</fullName>
    </submittedName>
</protein>
<dbReference type="Pfam" id="PF03765">
    <property type="entry name" value="CRAL_TRIO_N"/>
    <property type="match status" value="1"/>
</dbReference>
<gene>
    <name evidence="2" type="ORF">PENSUB_2901</name>
</gene>
<dbReference type="AlphaFoldDB" id="A0A1Q5UGM7"/>
<dbReference type="Gene3D" id="3.40.525.10">
    <property type="entry name" value="CRAL-TRIO lipid binding domain"/>
    <property type="match status" value="1"/>
</dbReference>
<dbReference type="Pfam" id="PF00650">
    <property type="entry name" value="CRAL_TRIO"/>
    <property type="match status" value="1"/>
</dbReference>
<dbReference type="SMART" id="SM01100">
    <property type="entry name" value="CRAL_TRIO_N"/>
    <property type="match status" value="1"/>
</dbReference>
<dbReference type="OrthoDB" id="30289at2759"/>
<dbReference type="InterPro" id="IPR011074">
    <property type="entry name" value="CRAL/TRIO_N_dom"/>
</dbReference>
<dbReference type="PANTHER" id="PTHR45657">
    <property type="entry name" value="CRAL-TRIO DOMAIN-CONTAINING PROTEIN YKL091C-RELATED"/>
    <property type="match status" value="1"/>
</dbReference>
<organism evidence="2 3">
    <name type="scientific">Penicillium subrubescens</name>
    <dbReference type="NCBI Taxonomy" id="1316194"/>
    <lineage>
        <taxon>Eukaryota</taxon>
        <taxon>Fungi</taxon>
        <taxon>Dikarya</taxon>
        <taxon>Ascomycota</taxon>
        <taxon>Pezizomycotina</taxon>
        <taxon>Eurotiomycetes</taxon>
        <taxon>Eurotiomycetidae</taxon>
        <taxon>Eurotiales</taxon>
        <taxon>Aspergillaceae</taxon>
        <taxon>Penicillium</taxon>
    </lineage>
</organism>
<dbReference type="InterPro" id="IPR001251">
    <property type="entry name" value="CRAL-TRIO_dom"/>
</dbReference>
<dbReference type="Proteomes" id="UP000186955">
    <property type="component" value="Unassembled WGS sequence"/>
</dbReference>
<dbReference type="SMART" id="SM00516">
    <property type="entry name" value="SEC14"/>
    <property type="match status" value="1"/>
</dbReference>
<dbReference type="EMBL" id="MNBE01000276">
    <property type="protein sequence ID" value="OKP11599.1"/>
    <property type="molecule type" value="Genomic_DNA"/>
</dbReference>
<keyword evidence="3" id="KW-1185">Reference proteome</keyword>
<dbReference type="CDD" id="cd00170">
    <property type="entry name" value="SEC14"/>
    <property type="match status" value="1"/>
</dbReference>
<evidence type="ECO:0000313" key="3">
    <source>
        <dbReference type="Proteomes" id="UP000186955"/>
    </source>
</evidence>
<dbReference type="InterPro" id="IPR036865">
    <property type="entry name" value="CRAL-TRIO_dom_sf"/>
</dbReference>
<proteinExistence type="predicted"/>
<dbReference type="PROSITE" id="PS50191">
    <property type="entry name" value="CRAL_TRIO"/>
    <property type="match status" value="1"/>
</dbReference>
<dbReference type="STRING" id="1316194.A0A1Q5UGM7"/>
<reference evidence="2 3" key="1">
    <citation type="submission" date="2016-10" db="EMBL/GenBank/DDBJ databases">
        <title>Genome sequence of the ascomycete fungus Penicillium subrubescens.</title>
        <authorList>
            <person name="De Vries R.P."/>
            <person name="Peng M."/>
            <person name="Dilokpimol A."/>
            <person name="Hilden K."/>
            <person name="Makela M.R."/>
            <person name="Grigoriev I."/>
            <person name="Riley R."/>
            <person name="Granchi Z."/>
        </authorList>
    </citation>
    <scope>NUCLEOTIDE SEQUENCE [LARGE SCALE GENOMIC DNA]</scope>
    <source>
        <strain evidence="2 3">CBS 132785</strain>
    </source>
</reference>
<dbReference type="SUPFAM" id="SSF52087">
    <property type="entry name" value="CRAL/TRIO domain"/>
    <property type="match status" value="1"/>
</dbReference>
<dbReference type="InterPro" id="IPR036273">
    <property type="entry name" value="CRAL/TRIO_N_dom_sf"/>
</dbReference>
<dbReference type="PANTHER" id="PTHR45657:SF3">
    <property type="entry name" value="TRANSPORTER, PUTATIVE (AFU_ORTHOLOGUE AFUA_5G09260)-RELATED"/>
    <property type="match status" value="1"/>
</dbReference>